<name>A0A2M8Q9U9_9CHLR</name>
<dbReference type="Gene3D" id="3.40.190.10">
    <property type="entry name" value="Periplasmic binding protein-like II"/>
    <property type="match status" value="1"/>
</dbReference>
<dbReference type="EMBL" id="PGTN01000137">
    <property type="protein sequence ID" value="PJF46571.1"/>
    <property type="molecule type" value="Genomic_DNA"/>
</dbReference>
<reference evidence="1 2" key="1">
    <citation type="submission" date="2017-11" db="EMBL/GenBank/DDBJ databases">
        <title>Evolution of Phototrophy in the Chloroflexi Phylum Driven by Horizontal Gene Transfer.</title>
        <authorList>
            <person name="Ward L.M."/>
            <person name="Hemp J."/>
            <person name="Shih P.M."/>
            <person name="Mcglynn S.E."/>
            <person name="Fischer W."/>
        </authorList>
    </citation>
    <scope>NUCLEOTIDE SEQUENCE [LARGE SCALE GENOMIC DNA]</scope>
    <source>
        <strain evidence="1">JP3_7</strain>
    </source>
</reference>
<protein>
    <submittedName>
        <fullName evidence="1">ABC transporter substrate-binding protein</fullName>
    </submittedName>
</protein>
<evidence type="ECO:0000313" key="2">
    <source>
        <dbReference type="Proteomes" id="UP000230790"/>
    </source>
</evidence>
<dbReference type="Proteomes" id="UP000230790">
    <property type="component" value="Unassembled WGS sequence"/>
</dbReference>
<proteinExistence type="predicted"/>
<dbReference type="SUPFAM" id="SSF53850">
    <property type="entry name" value="Periplasmic binding protein-like II"/>
    <property type="match status" value="1"/>
</dbReference>
<evidence type="ECO:0000313" key="1">
    <source>
        <dbReference type="EMBL" id="PJF46571.1"/>
    </source>
</evidence>
<gene>
    <name evidence="1" type="ORF">CUN48_13110</name>
</gene>
<sequence>GSKAKDKTGAVILPGSKQVLDRKTGKLVDCTPELCPHAIDGVNHAPFAAFGGWSGAINKASKPEVKDAAFAYLSYMNQPAQSNVDVTIGKTGFNPYRVSQFKNLDNWIKAGMSEQAAKDYLGAIEASLNSPNMVLDLRIPQNQYYQGIVLDGAIAKFLAGEQDIAATMKEIEDGWEQKTEELGRDKQLAAYKATLGVQK</sequence>
<dbReference type="AlphaFoldDB" id="A0A2M8Q9U9"/>
<feature type="non-terminal residue" evidence="1">
    <location>
        <position position="1"/>
    </location>
</feature>
<accession>A0A2M8Q9U9</accession>
<comment type="caution">
    <text evidence="1">The sequence shown here is derived from an EMBL/GenBank/DDBJ whole genome shotgun (WGS) entry which is preliminary data.</text>
</comment>
<organism evidence="1 2">
    <name type="scientific">Candidatus Thermofonsia Clade 3 bacterium</name>
    <dbReference type="NCBI Taxonomy" id="2364212"/>
    <lineage>
        <taxon>Bacteria</taxon>
        <taxon>Bacillati</taxon>
        <taxon>Chloroflexota</taxon>
        <taxon>Candidatus Thermofontia</taxon>
        <taxon>Candidatus Thermofonsia Clade 3</taxon>
    </lineage>
</organism>